<dbReference type="RefSeq" id="XP_028905735.1">
    <property type="nucleotide sequence ID" value="XM_029049902.2"/>
</dbReference>
<dbReference type="Pfam" id="PF00076">
    <property type="entry name" value="RRM_1"/>
    <property type="match status" value="1"/>
</dbReference>
<evidence type="ECO:0000256" key="4">
    <source>
        <dbReference type="ARBA" id="ARBA00023242"/>
    </source>
</evidence>
<feature type="region of interest" description="Disordered" evidence="9">
    <location>
        <begin position="359"/>
        <end position="466"/>
    </location>
</feature>
<reference evidence="11 12" key="1">
    <citation type="journal article" date="2008" name="Nature">
        <title>Genome analysis of the platypus reveals unique signatures of evolution.</title>
        <authorList>
            <person name="Warren W.C."/>
            <person name="Hillier L.W."/>
            <person name="Marshall Graves J.A."/>
            <person name="Birney E."/>
            <person name="Ponting C.P."/>
            <person name="Grutzner F."/>
            <person name="Belov K."/>
            <person name="Miller W."/>
            <person name="Clarke L."/>
            <person name="Chinwalla A.T."/>
            <person name="Yang S.P."/>
            <person name="Heger A."/>
            <person name="Locke D.P."/>
            <person name="Miethke P."/>
            <person name="Waters P.D."/>
            <person name="Veyrunes F."/>
            <person name="Fulton L."/>
            <person name="Fulton B."/>
            <person name="Graves T."/>
            <person name="Wallis J."/>
            <person name="Puente X.S."/>
            <person name="Lopez-Otin C."/>
            <person name="Ordonez G.R."/>
            <person name="Eichler E.E."/>
            <person name="Chen L."/>
            <person name="Cheng Z."/>
            <person name="Deakin J.E."/>
            <person name="Alsop A."/>
            <person name="Thompson K."/>
            <person name="Kirby P."/>
            <person name="Papenfuss A.T."/>
            <person name="Wakefield M.J."/>
            <person name="Olender T."/>
            <person name="Lancet D."/>
            <person name="Huttley G.A."/>
            <person name="Smit A.F."/>
            <person name="Pask A."/>
            <person name="Temple-Smith P."/>
            <person name="Batzer M.A."/>
            <person name="Walker J.A."/>
            <person name="Konkel M.K."/>
            <person name="Harris R.S."/>
            <person name="Whittington C.M."/>
            <person name="Wong E.S."/>
            <person name="Gemmell N.J."/>
            <person name="Buschiazzo E."/>
            <person name="Vargas Jentzsch I.M."/>
            <person name="Merkel A."/>
            <person name="Schmitz J."/>
            <person name="Zemann A."/>
            <person name="Churakov G."/>
            <person name="Kriegs J.O."/>
            <person name="Brosius J."/>
            <person name="Murchison E.P."/>
            <person name="Sachidanandam R."/>
            <person name="Smith C."/>
            <person name="Hannon G.J."/>
            <person name="Tsend-Ayush E."/>
            <person name="McMillan D."/>
            <person name="Attenborough R."/>
            <person name="Rens W."/>
            <person name="Ferguson-Smith M."/>
            <person name="Lefevre C.M."/>
            <person name="Sharp J.A."/>
            <person name="Nicholas K.R."/>
            <person name="Ray D.A."/>
            <person name="Kube M."/>
            <person name="Reinhardt R."/>
            <person name="Pringle T.H."/>
            <person name="Taylor J."/>
            <person name="Jones R.C."/>
            <person name="Nixon B."/>
            <person name="Dacheux J.L."/>
            <person name="Niwa H."/>
            <person name="Sekita Y."/>
            <person name="Huang X."/>
            <person name="Stark A."/>
            <person name="Kheradpour P."/>
            <person name="Kellis M."/>
            <person name="Flicek P."/>
            <person name="Chen Y."/>
            <person name="Webber C."/>
            <person name="Hardison R."/>
            <person name="Nelson J."/>
            <person name="Hallsworth-Pepin K."/>
            <person name="Delehaunty K."/>
            <person name="Markovic C."/>
            <person name="Minx P."/>
            <person name="Feng Y."/>
            <person name="Kremitzki C."/>
            <person name="Mitreva M."/>
            <person name="Glasscock J."/>
            <person name="Wylie T."/>
            <person name="Wohldmann P."/>
            <person name="Thiru P."/>
            <person name="Nhan M.N."/>
            <person name="Pohl C.S."/>
            <person name="Smith S.M."/>
            <person name="Hou S."/>
            <person name="Nefedov M."/>
            <person name="de Jong P.J."/>
            <person name="Renfree M.B."/>
            <person name="Mardis E.R."/>
            <person name="Wilson R.K."/>
        </authorList>
    </citation>
    <scope>NUCLEOTIDE SEQUENCE [LARGE SCALE GENOMIC DNA]</scope>
    <source>
        <strain evidence="11 12">Glennie</strain>
    </source>
</reference>
<evidence type="ECO:0000256" key="9">
    <source>
        <dbReference type="SAM" id="MobiDB-lite"/>
    </source>
</evidence>
<feature type="compositionally biased region" description="Low complexity" evidence="9">
    <location>
        <begin position="443"/>
        <end position="452"/>
    </location>
</feature>
<reference evidence="11" key="3">
    <citation type="submission" date="2025-09" db="UniProtKB">
        <authorList>
            <consortium name="Ensembl"/>
        </authorList>
    </citation>
    <scope>IDENTIFICATION</scope>
    <source>
        <strain evidence="11">Glennie</strain>
    </source>
</reference>
<dbReference type="OMA" id="RNIMKYD"/>
<evidence type="ECO:0000256" key="1">
    <source>
        <dbReference type="ARBA" id="ARBA00004604"/>
    </source>
</evidence>
<feature type="domain" description="RRM" evidence="10">
    <location>
        <begin position="8"/>
        <end position="89"/>
    </location>
</feature>
<feature type="compositionally biased region" description="Basic and acidic residues" evidence="9">
    <location>
        <begin position="1041"/>
        <end position="1052"/>
    </location>
</feature>
<dbReference type="PANTHER" id="PTHR48029:SF1">
    <property type="entry name" value="NUCLEOLAR PROTEIN 8"/>
    <property type="match status" value="1"/>
</dbReference>
<feature type="compositionally biased region" description="Basic and acidic residues" evidence="9">
    <location>
        <begin position="391"/>
        <end position="418"/>
    </location>
</feature>
<feature type="region of interest" description="Disordered" evidence="9">
    <location>
        <begin position="487"/>
        <end position="531"/>
    </location>
</feature>
<evidence type="ECO:0000259" key="10">
    <source>
        <dbReference type="PROSITE" id="PS50102"/>
    </source>
</evidence>
<dbReference type="GO" id="GO:0005730">
    <property type="term" value="C:nucleolus"/>
    <property type="evidence" value="ECO:0000318"/>
    <property type="project" value="GO_Central"/>
</dbReference>
<keyword evidence="3 8" id="KW-0694">RNA-binding</keyword>
<evidence type="ECO:0000256" key="3">
    <source>
        <dbReference type="ARBA" id="ARBA00022884"/>
    </source>
</evidence>
<dbReference type="GO" id="GO:0003723">
    <property type="term" value="F:RNA binding"/>
    <property type="evidence" value="ECO:0000318"/>
    <property type="project" value="GO_Central"/>
</dbReference>
<evidence type="ECO:0000256" key="8">
    <source>
        <dbReference type="PROSITE-ProRule" id="PRU00176"/>
    </source>
</evidence>
<feature type="region of interest" description="Disordered" evidence="9">
    <location>
        <begin position="826"/>
        <end position="940"/>
    </location>
</feature>
<dbReference type="CDD" id="cd12226">
    <property type="entry name" value="RRM_NOL8"/>
    <property type="match status" value="1"/>
</dbReference>
<protein>
    <recommendedName>
        <fullName evidence="7">Nucleolar protein 8</fullName>
    </recommendedName>
</protein>
<feature type="compositionally biased region" description="Polar residues" evidence="9">
    <location>
        <begin position="495"/>
        <end position="506"/>
    </location>
</feature>
<organism evidence="11 12">
    <name type="scientific">Ornithorhynchus anatinus</name>
    <name type="common">Duckbill platypus</name>
    <dbReference type="NCBI Taxonomy" id="9258"/>
    <lineage>
        <taxon>Eukaryota</taxon>
        <taxon>Metazoa</taxon>
        <taxon>Chordata</taxon>
        <taxon>Craniata</taxon>
        <taxon>Vertebrata</taxon>
        <taxon>Euteleostomi</taxon>
        <taxon>Mammalia</taxon>
        <taxon>Monotremata</taxon>
        <taxon>Ornithorhynchidae</taxon>
        <taxon>Ornithorhynchus</taxon>
    </lineage>
</organism>
<feature type="compositionally biased region" description="Acidic residues" evidence="9">
    <location>
        <begin position="366"/>
        <end position="381"/>
    </location>
</feature>
<sequence length="1210" mass="135534">METEKATKRLYVGGLSQTISQADLQHQFSRFGDVSDVEMITRKDDQGNPTKTFAYVNIKTTDLEFKRCMSLLNKTKWKGGTLQIELAKESFLHRLAQERQEAKVKKEKPLRVQHADRLESLRKAGVVDFHMKAVPGTEIPDNKDWVVSKFGRVLPVLHLRSQTRRKIIKYDPSNYCHNLKRLEQAFTDTVPIGSLTWQLEGGDDPMSKKRRGEFPVFHNRYQKKARIRGNKDINGVPAQGPDLLVTNQNLIREKSIQKTHFTSNGLPKLLQIPNNNKSEERFLQTSAPEPVEKVNSMSDEDFDSEEEFRAAVAREKTLRRGTPDAEPEDDPLEIVSEHFELKLSTHWSLTNSDIKKNAFCGGKGEGDDDDNSDCDSADTDEIIATKKPPSKSRDSQDYSKSKSKPGPEERIVSKEMPKPKASGSLSVGKVKSPHFKGQSDNTESQSDSTGSESDSDTSDSDGDMDYEAMMRNCYHLDLTLEDLEKLAGGDLESSGEGTQSKPSGTTKRGVKVDGERNGRASTPVRKPTRCINPEDIVASILEGEEDVSDDRVPKRSTAESKFQAFKGIGSLYRDKTLEKHQRETAASSERKKELTSASPAPSGTVVPEEDGSSSPDLSWDGETADGRPQVVTEARSVKGTRVGPGKLQKRKTSSASKAPSLESADSRSPPFGGIKSTSARPGTPGTGLRDEDDGSHNQPGLPGSEEDSSAARPSVTPSVQQSQKVTIPKTPVKKLVKDSIEKGSTASAVLSHGTKAEPLKSTADFILPVNTVHGAEAKDQHLQDNQKRLAAIQERQREREMQKKLIRGALSSLDGQVESKSTHIIFNSDGESEAEEKLSNEECEWTKEKKREFKSRTSGKLFESSEDEGDESEDDGDRFKIKPQFEGKAGQKLMNLQSRFGTDDRFRMDSKFLESDSEAEDAEEVKKETTAEEEELAEEKKKNLDVLQSILHIDLQTPKLSKQASAAREFKDMNSMRYDPTRPDHVAFEKKVNGASKESKAKRKKNRIEAEKLPEVSKEIYYDVAVDLKDLFGSTKCSVEQPEKIPWDRSEVEDSIEADPKPLAQNNVEEESAGFTFSFFGPDTEEVKESKEESYKVEMIKPGKVVWQEDPRFQDSSSEEEEQEEEEEQQLEEVDGGRPSLGLPSLPERQTVRFFFFSRDDERLREGCELFWRKSVHQESRDAWEARSSALLVECRKKHKDARRKVKGKH</sequence>
<comment type="subcellular location">
    <subcellularLocation>
        <location evidence="1">Nucleus</location>
        <location evidence="1">Nucleolus</location>
    </subcellularLocation>
</comment>
<dbReference type="GeneID" id="100089155"/>
<dbReference type="AlphaFoldDB" id="F7BVH2"/>
<feature type="compositionally biased region" description="Basic and acidic residues" evidence="9">
    <location>
        <begin position="835"/>
        <end position="855"/>
    </location>
</feature>
<name>F7BVH2_ORNAN</name>
<accession>F7BVH2</accession>
<feature type="compositionally biased region" description="Basic and acidic residues" evidence="9">
    <location>
        <begin position="901"/>
        <end position="914"/>
    </location>
</feature>
<dbReference type="CTD" id="55035"/>
<dbReference type="FunFam" id="3.30.70.330:FF:000346">
    <property type="entry name" value="Nucleolar protein 8"/>
    <property type="match status" value="1"/>
</dbReference>
<keyword evidence="12" id="KW-1185">Reference proteome</keyword>
<dbReference type="RefSeq" id="XP_028905737.1">
    <property type="nucleotide sequence ID" value="XM_029049904.2"/>
</dbReference>
<dbReference type="PANTHER" id="PTHR48029">
    <property type="entry name" value="NUCLEOLAR PROTEIN 8"/>
    <property type="match status" value="1"/>
</dbReference>
<feature type="region of interest" description="Disordered" evidence="9">
    <location>
        <begin position="573"/>
        <end position="730"/>
    </location>
</feature>
<dbReference type="HOGENOM" id="CLU_008415_0_0_1"/>
<feature type="compositionally biased region" description="Acidic residues" evidence="9">
    <location>
        <begin position="864"/>
        <end position="876"/>
    </location>
</feature>
<reference evidence="11" key="2">
    <citation type="submission" date="2025-08" db="UniProtKB">
        <authorList>
            <consortium name="Ensembl"/>
        </authorList>
    </citation>
    <scope>IDENTIFICATION</scope>
    <source>
        <strain evidence="11">Glennie</strain>
    </source>
</reference>
<evidence type="ECO:0000256" key="7">
    <source>
        <dbReference type="ARBA" id="ARBA00068539"/>
    </source>
</evidence>
<comment type="function">
    <text evidence="5">Plays an essential role in the survival of diffuse-type gastric cancer cells. Acts as a nucleolar anchoring protein for DDX47. May be involved in regulation of gene expression at the post-transcriptional level or in ribosome biogenesis in cancer cells.</text>
</comment>
<evidence type="ECO:0000256" key="5">
    <source>
        <dbReference type="ARBA" id="ARBA00054821"/>
    </source>
</evidence>
<feature type="compositionally biased region" description="Basic and acidic residues" evidence="9">
    <location>
        <begin position="573"/>
        <end position="594"/>
    </location>
</feature>
<dbReference type="PROSITE" id="PS50102">
    <property type="entry name" value="RRM"/>
    <property type="match status" value="1"/>
</dbReference>
<evidence type="ECO:0000256" key="2">
    <source>
        <dbReference type="ARBA" id="ARBA00022553"/>
    </source>
</evidence>
<dbReference type="InParanoid" id="F7BVH2"/>
<dbReference type="Ensembl" id="ENSOANT00000023784.4">
    <property type="protein sequence ID" value="ENSOANP00000023780.3"/>
    <property type="gene ID" value="ENSOANG00000015102.4"/>
</dbReference>
<dbReference type="SUPFAM" id="SSF54928">
    <property type="entry name" value="RNA-binding domain, RBD"/>
    <property type="match status" value="1"/>
</dbReference>
<gene>
    <name evidence="11" type="primary">NOL8</name>
</gene>
<dbReference type="GO" id="GO:1902570">
    <property type="term" value="P:protein localization to nucleolus"/>
    <property type="evidence" value="ECO:0000318"/>
    <property type="project" value="GO_Central"/>
</dbReference>
<dbReference type="SMART" id="SM00360">
    <property type="entry name" value="RRM"/>
    <property type="match status" value="1"/>
</dbReference>
<keyword evidence="4" id="KW-0539">Nucleus</keyword>
<feature type="region of interest" description="Disordered" evidence="9">
    <location>
        <begin position="1039"/>
        <end position="1072"/>
    </location>
</feature>
<dbReference type="InterPro" id="IPR012677">
    <property type="entry name" value="Nucleotide-bd_a/b_plait_sf"/>
</dbReference>
<comment type="subunit">
    <text evidence="6">Interacts with the GTP form of RRAGA, RRAGC and RRAGD. Interacts with NIP7. Interacts with DDX18; the interaction is RNA-dependent. Interacts with DDX47; the interaction is RNA-dependent.</text>
</comment>
<dbReference type="STRING" id="9258.ENSOANP00000023780"/>
<feature type="compositionally biased region" description="Polar residues" evidence="9">
    <location>
        <begin position="715"/>
        <end position="725"/>
    </location>
</feature>
<dbReference type="InterPro" id="IPR035979">
    <property type="entry name" value="RBD_domain_sf"/>
</dbReference>
<evidence type="ECO:0000313" key="11">
    <source>
        <dbReference type="Ensembl" id="ENSOANP00000023780.3"/>
    </source>
</evidence>
<dbReference type="InterPro" id="IPR000504">
    <property type="entry name" value="RRM_dom"/>
</dbReference>
<feature type="compositionally biased region" description="Acidic residues" evidence="9">
    <location>
        <begin position="1117"/>
        <end position="1134"/>
    </location>
</feature>
<dbReference type="eggNOG" id="KOG4365">
    <property type="taxonomic scope" value="Eukaryota"/>
</dbReference>
<feature type="region of interest" description="Disordered" evidence="9">
    <location>
        <begin position="281"/>
        <end position="307"/>
    </location>
</feature>
<dbReference type="GeneTree" id="ENSGT00390000004860"/>
<dbReference type="Proteomes" id="UP000002279">
    <property type="component" value="Chromosome X1"/>
</dbReference>
<dbReference type="OrthoDB" id="21643at2759"/>
<dbReference type="KEGG" id="oaa:100089155"/>
<evidence type="ECO:0000256" key="6">
    <source>
        <dbReference type="ARBA" id="ARBA00065066"/>
    </source>
</evidence>
<dbReference type="Gene3D" id="3.30.70.330">
    <property type="match status" value="1"/>
</dbReference>
<dbReference type="FunCoup" id="F7BVH2">
    <property type="interactions" value="2518"/>
</dbReference>
<feature type="region of interest" description="Disordered" evidence="9">
    <location>
        <begin position="1108"/>
        <end position="1145"/>
    </location>
</feature>
<dbReference type="Bgee" id="ENSOANG00000015102">
    <property type="expression patterns" value="Expressed in fibroblast and 8 other cell types or tissues"/>
</dbReference>
<evidence type="ECO:0000313" key="12">
    <source>
        <dbReference type="Proteomes" id="UP000002279"/>
    </source>
</evidence>
<keyword evidence="2" id="KW-0597">Phosphoprotein</keyword>
<proteinExistence type="predicted"/>
<dbReference type="InterPro" id="IPR034138">
    <property type="entry name" value="NOP8_RRM"/>
</dbReference>
<dbReference type="RefSeq" id="XP_028905736.1">
    <property type="nucleotide sequence ID" value="XM_029049903.2"/>
</dbReference>
<feature type="compositionally biased region" description="Acidic residues" evidence="9">
    <location>
        <begin position="453"/>
        <end position="466"/>
    </location>
</feature>